<dbReference type="InterPro" id="IPR035940">
    <property type="entry name" value="CAP_sf"/>
</dbReference>
<sequence>MRPFFKTSALCLLALCGLQSATAAKLTFAVSDVGEDAYTAANLARNGELSVHISPLQKSEDIVTALKAALRANPPTGDACASMALPTYFDKVAFHARYTKGTTGPNYRELFQTALTQGTDLSQMKPYPTDWEEVWNQEAGANLAYLLWSTSTEIGCATATCKEDADEKANAVLYCQLVDKPKTNGTPFTEEYYKELMGRKVPLSQMKEDELEVSAGASSIAAPSGLLASLVAIMATIAA</sequence>
<name>U6M6J8_EIMMA</name>
<dbReference type="OMA" id="NAFWANA"/>
<feature type="chain" id="PRO_5004674568" evidence="1">
    <location>
        <begin position="24"/>
        <end position="239"/>
    </location>
</feature>
<protein>
    <submittedName>
        <fullName evidence="2">SAG family member</fullName>
    </submittedName>
</protein>
<keyword evidence="3" id="KW-1185">Reference proteome</keyword>
<dbReference type="Proteomes" id="UP000030763">
    <property type="component" value="Unassembled WGS sequence"/>
</dbReference>
<dbReference type="RefSeq" id="XP_013336283.1">
    <property type="nucleotide sequence ID" value="XM_013480829.1"/>
</dbReference>
<feature type="signal peptide" evidence="1">
    <location>
        <begin position="1"/>
        <end position="23"/>
    </location>
</feature>
<dbReference type="OrthoDB" id="348012at2759"/>
<reference evidence="2" key="1">
    <citation type="submission" date="2013-10" db="EMBL/GenBank/DDBJ databases">
        <title>Genomic analysis of the causative agents of coccidiosis in chickens.</title>
        <authorList>
            <person name="Reid A.J."/>
            <person name="Blake D."/>
            <person name="Billington K."/>
            <person name="Browne H."/>
            <person name="Dunn M."/>
            <person name="Hung S."/>
            <person name="Kawahara F."/>
            <person name="Miranda-Saavedra D."/>
            <person name="Mourier T."/>
            <person name="Nagra H."/>
            <person name="Otto T.D."/>
            <person name="Rawlings N."/>
            <person name="Sanchez A."/>
            <person name="Sanders M."/>
            <person name="Subramaniam C."/>
            <person name="Tay Y."/>
            <person name="Dear P."/>
            <person name="Doerig C."/>
            <person name="Gruber A."/>
            <person name="Parkinson J."/>
            <person name="Shirley M."/>
            <person name="Wan K.L."/>
            <person name="Berriman M."/>
            <person name="Tomley F."/>
            <person name="Pain A."/>
        </authorList>
    </citation>
    <scope>NUCLEOTIDE SEQUENCE [LARGE SCALE GENOMIC DNA]</scope>
    <source>
        <strain evidence="2">Weybridge</strain>
    </source>
</reference>
<dbReference type="EMBL" id="HG720646">
    <property type="protein sequence ID" value="CDJ59636.1"/>
    <property type="molecule type" value="Genomic_DNA"/>
</dbReference>
<dbReference type="AlphaFoldDB" id="U6M6J8"/>
<organism evidence="2 3">
    <name type="scientific">Eimeria maxima</name>
    <name type="common">Coccidian parasite</name>
    <dbReference type="NCBI Taxonomy" id="5804"/>
    <lineage>
        <taxon>Eukaryota</taxon>
        <taxon>Sar</taxon>
        <taxon>Alveolata</taxon>
        <taxon>Apicomplexa</taxon>
        <taxon>Conoidasida</taxon>
        <taxon>Coccidia</taxon>
        <taxon>Eucoccidiorida</taxon>
        <taxon>Eimeriorina</taxon>
        <taxon>Eimeriidae</taxon>
        <taxon>Eimeria</taxon>
    </lineage>
</organism>
<keyword evidence="1" id="KW-0732">Signal</keyword>
<reference evidence="2" key="2">
    <citation type="submission" date="2013-10" db="EMBL/GenBank/DDBJ databases">
        <authorList>
            <person name="Aslett M."/>
        </authorList>
    </citation>
    <scope>NUCLEOTIDE SEQUENCE [LARGE SCALE GENOMIC DNA]</scope>
    <source>
        <strain evidence="2">Weybridge</strain>
    </source>
</reference>
<dbReference type="Gene3D" id="3.40.33.10">
    <property type="entry name" value="CAP"/>
    <property type="match status" value="1"/>
</dbReference>
<evidence type="ECO:0000256" key="1">
    <source>
        <dbReference type="SAM" id="SignalP"/>
    </source>
</evidence>
<evidence type="ECO:0000313" key="3">
    <source>
        <dbReference type="Proteomes" id="UP000030763"/>
    </source>
</evidence>
<dbReference type="VEuPathDB" id="ToxoDB:EMWEY_00058360"/>
<gene>
    <name evidence="2" type="ORF">EMWEY_00058360</name>
</gene>
<accession>U6M6J8</accession>
<proteinExistence type="predicted"/>
<dbReference type="GeneID" id="25339822"/>
<evidence type="ECO:0000313" key="2">
    <source>
        <dbReference type="EMBL" id="CDJ59636.1"/>
    </source>
</evidence>